<reference evidence="1" key="1">
    <citation type="submission" date="2023-04" db="EMBL/GenBank/DDBJ databases">
        <title>Draft Genome sequencing of Naganishia species isolated from polar environments using Oxford Nanopore Technology.</title>
        <authorList>
            <person name="Leo P."/>
            <person name="Venkateswaran K."/>
        </authorList>
    </citation>
    <scope>NUCLEOTIDE SEQUENCE</scope>
    <source>
        <strain evidence="1">MNA-CCFEE 5425</strain>
    </source>
</reference>
<evidence type="ECO:0000313" key="1">
    <source>
        <dbReference type="EMBL" id="KAJ9115406.1"/>
    </source>
</evidence>
<protein>
    <submittedName>
        <fullName evidence="1">Uncharacterized protein</fullName>
    </submittedName>
</protein>
<keyword evidence="2" id="KW-1185">Reference proteome</keyword>
<dbReference type="EMBL" id="JASBWU010000016">
    <property type="protein sequence ID" value="KAJ9115406.1"/>
    <property type="molecule type" value="Genomic_DNA"/>
</dbReference>
<gene>
    <name evidence="1" type="ORF">QFC22_005163</name>
</gene>
<proteinExistence type="predicted"/>
<comment type="caution">
    <text evidence="1">The sequence shown here is derived from an EMBL/GenBank/DDBJ whole genome shotgun (WGS) entry which is preliminary data.</text>
</comment>
<organism evidence="1 2">
    <name type="scientific">Naganishia vaughanmartiniae</name>
    <dbReference type="NCBI Taxonomy" id="1424756"/>
    <lineage>
        <taxon>Eukaryota</taxon>
        <taxon>Fungi</taxon>
        <taxon>Dikarya</taxon>
        <taxon>Basidiomycota</taxon>
        <taxon>Agaricomycotina</taxon>
        <taxon>Tremellomycetes</taxon>
        <taxon>Filobasidiales</taxon>
        <taxon>Filobasidiaceae</taxon>
        <taxon>Naganishia</taxon>
    </lineage>
</organism>
<accession>A0ACC2WX69</accession>
<sequence>MAPAVPSKETNKSRLSHGDRVFCKSELRSVLGKIRKTDLFCHIGIVRFPRSARLRLPFLRILSTALFAGKRRSSLQCRRSELSQTAEVSSLCLLFIWYRNHKLIVRSALQVAAERFSLHIATAPTLCSGSEDESASNTSSISSRGSSSRKSCIIWDNSSASSRYIVSGEAAPSTCRTHSASTTLFDDAILDGLPRSTRIKLETAAFHQARESEPIALRKEVERLRSEFDLAAMEYAEAMVVSEQRAAVATSQNVTLLQTIANLNSLVKDQGQIVTSLTAKVQQQTIEIGNLQTNEENSSRIIDILIRQDRGLRSARTQAEARASRDEARAEQAESKAASAEVKTAAAAVLIGKARATTNEYKDIVAKAPAEATEAQAKVAAAEGRATAIGEELDQLHIKLAILETENAEYSHQLEVLQTSLQNIVLQRESASIIHRPVTAVSILDEAAFEDLPEMPQHYDVAAVQQVNLRLLLLAHGVQDSRSWLHPEESEQVLDWYQYLPPGSSAPINEDEDGDASLLRLLAIRADVIARLNPNESLLRGVSTTDQIYAAPQAWDAVCHADDWSSAHEEDNRSESSCCYIVPSPTSIAKANNPETSLEDSDEDTVSTPMLTQLELQDDDTFFESHNITNQFKNTFTISATPARSIWIPYMGEWVSEEDISDDDEVDALTPSPTFQPCHAM</sequence>
<dbReference type="Proteomes" id="UP001243375">
    <property type="component" value="Unassembled WGS sequence"/>
</dbReference>
<evidence type="ECO:0000313" key="2">
    <source>
        <dbReference type="Proteomes" id="UP001243375"/>
    </source>
</evidence>
<name>A0ACC2WX69_9TREE</name>